<feature type="region of interest" description="Disordered" evidence="1">
    <location>
        <begin position="263"/>
        <end position="297"/>
    </location>
</feature>
<gene>
    <name evidence="2" type="ORF">K443DRAFT_679851</name>
</gene>
<dbReference type="EMBL" id="KN838644">
    <property type="protein sequence ID" value="KIJ99590.1"/>
    <property type="molecule type" value="Genomic_DNA"/>
</dbReference>
<evidence type="ECO:0000313" key="3">
    <source>
        <dbReference type="Proteomes" id="UP000054477"/>
    </source>
</evidence>
<keyword evidence="3" id="KW-1185">Reference proteome</keyword>
<evidence type="ECO:0000313" key="2">
    <source>
        <dbReference type="EMBL" id="KIJ99590.1"/>
    </source>
</evidence>
<reference evidence="3" key="2">
    <citation type="submission" date="2015-01" db="EMBL/GenBank/DDBJ databases">
        <title>Evolutionary Origins and Diversification of the Mycorrhizal Mutualists.</title>
        <authorList>
            <consortium name="DOE Joint Genome Institute"/>
            <consortium name="Mycorrhizal Genomics Consortium"/>
            <person name="Kohler A."/>
            <person name="Kuo A."/>
            <person name="Nagy L.G."/>
            <person name="Floudas D."/>
            <person name="Copeland A."/>
            <person name="Barry K.W."/>
            <person name="Cichocki N."/>
            <person name="Veneault-Fourrey C."/>
            <person name="LaButti K."/>
            <person name="Lindquist E.A."/>
            <person name="Lipzen A."/>
            <person name="Lundell T."/>
            <person name="Morin E."/>
            <person name="Murat C."/>
            <person name="Riley R."/>
            <person name="Ohm R."/>
            <person name="Sun H."/>
            <person name="Tunlid A."/>
            <person name="Henrissat B."/>
            <person name="Grigoriev I.V."/>
            <person name="Hibbett D.S."/>
            <person name="Martin F."/>
        </authorList>
    </citation>
    <scope>NUCLEOTIDE SEQUENCE [LARGE SCALE GENOMIC DNA]</scope>
    <source>
        <strain evidence="3">LaAM-08-1</strain>
    </source>
</reference>
<protein>
    <submittedName>
        <fullName evidence="2">Uncharacterized protein</fullName>
    </submittedName>
</protein>
<sequence length="685" mass="75233">MAASADNNLKVFHRYAKMLARDDVEIYTSHADKLARWLCDEKAYYPAARKEILRLLLISQRTLRKAVTGSEDLSVPFNVSAYLSHPLVAPYFRLVGAMEPFRNLFVEPSHQVHVTQLLNSIVLLGPLSSSYSPGIASGIVSQELQSSHLVQQPPPSHLVQQSPSSHPVQQSPSHLVQQQPPAATDIPIKVTEPLADTSSRPPTKIKAKKKKSIDFESLVAHDIKALRQRQDNPQPINGLPQLSTASQIDHRVSNLTAAVVSEPSTLSNLPEPSFRGHTREGDSTSNEDFQNGIGPKSQFVLAGSDREVKSLDATAAVDGYVSKEYMKEDYDQSLSVQVDSSPVGDPTSVDGSSEMTAMSSINPNNDNKVRDEHLQAFATEAIPALYSLPPASEPEVGKRGTEPMYHVLPVNHSDKDEEMQDIDHQESSNLASGQLDLTRTPPIELSDPTLEQSITSLNLLGNINVVADVTLLQSRPKDASLIDSSESANDVQNVQAGVFGDEMRVVARQKGLSSKSRISVEFEIPEGQYAILMQWVNRKHTSFGLQNSLCLSLGCYSAVELSQAAGAAVSSFEEQIYSLRSSWPTHASLSMHVSVNDDKIDLPLSPPFLTTPDGLVDVSQFLSVGKNILELHQRQDLSDFIFVLHAHHPTPRQLEQVAQRQKKDHEWQNWLQQASVAIDVPIVPA</sequence>
<dbReference type="OrthoDB" id="3040699at2759"/>
<dbReference type="HOGENOM" id="CLU_379945_0_0_1"/>
<organism evidence="2 3">
    <name type="scientific">Laccaria amethystina LaAM-08-1</name>
    <dbReference type="NCBI Taxonomy" id="1095629"/>
    <lineage>
        <taxon>Eukaryota</taxon>
        <taxon>Fungi</taxon>
        <taxon>Dikarya</taxon>
        <taxon>Basidiomycota</taxon>
        <taxon>Agaricomycotina</taxon>
        <taxon>Agaricomycetes</taxon>
        <taxon>Agaricomycetidae</taxon>
        <taxon>Agaricales</taxon>
        <taxon>Agaricineae</taxon>
        <taxon>Hydnangiaceae</taxon>
        <taxon>Laccaria</taxon>
    </lineage>
</organism>
<dbReference type="AlphaFoldDB" id="A0A0C9X3K0"/>
<feature type="compositionally biased region" description="Low complexity" evidence="1">
    <location>
        <begin position="159"/>
        <end position="174"/>
    </location>
</feature>
<accession>A0A0C9X3K0</accession>
<reference evidence="2 3" key="1">
    <citation type="submission" date="2014-04" db="EMBL/GenBank/DDBJ databases">
        <authorList>
            <consortium name="DOE Joint Genome Institute"/>
            <person name="Kuo A."/>
            <person name="Kohler A."/>
            <person name="Nagy L.G."/>
            <person name="Floudas D."/>
            <person name="Copeland A."/>
            <person name="Barry K.W."/>
            <person name="Cichocki N."/>
            <person name="Veneault-Fourrey C."/>
            <person name="LaButti K."/>
            <person name="Lindquist E.A."/>
            <person name="Lipzen A."/>
            <person name="Lundell T."/>
            <person name="Morin E."/>
            <person name="Murat C."/>
            <person name="Sun H."/>
            <person name="Tunlid A."/>
            <person name="Henrissat B."/>
            <person name="Grigoriev I.V."/>
            <person name="Hibbett D.S."/>
            <person name="Martin F."/>
            <person name="Nordberg H.P."/>
            <person name="Cantor M.N."/>
            <person name="Hua S.X."/>
        </authorList>
    </citation>
    <scope>NUCLEOTIDE SEQUENCE [LARGE SCALE GENOMIC DNA]</scope>
    <source>
        <strain evidence="2 3">LaAM-08-1</strain>
    </source>
</reference>
<proteinExistence type="predicted"/>
<dbReference type="Proteomes" id="UP000054477">
    <property type="component" value="Unassembled WGS sequence"/>
</dbReference>
<evidence type="ECO:0000256" key="1">
    <source>
        <dbReference type="SAM" id="MobiDB-lite"/>
    </source>
</evidence>
<feature type="region of interest" description="Disordered" evidence="1">
    <location>
        <begin position="190"/>
        <end position="209"/>
    </location>
</feature>
<name>A0A0C9X3K0_9AGAR</name>
<feature type="region of interest" description="Disordered" evidence="1">
    <location>
        <begin position="146"/>
        <end position="181"/>
    </location>
</feature>
<dbReference type="STRING" id="1095629.A0A0C9X3K0"/>